<dbReference type="AlphaFoldDB" id="C4IZS2"/>
<feature type="region of interest" description="Disordered" evidence="1">
    <location>
        <begin position="36"/>
        <end position="57"/>
    </location>
</feature>
<name>C4IZS2_MAIZE</name>
<accession>C4IZS2</accession>
<evidence type="ECO:0000256" key="1">
    <source>
        <dbReference type="SAM" id="MobiDB-lite"/>
    </source>
</evidence>
<proteinExistence type="evidence at transcript level"/>
<protein>
    <submittedName>
        <fullName evidence="2">Uncharacterized protein</fullName>
    </submittedName>
</protein>
<dbReference type="EMBL" id="BT084069">
    <property type="protein sequence ID" value="ACR34422.1"/>
    <property type="molecule type" value="mRNA"/>
</dbReference>
<reference evidence="2" key="1">
    <citation type="journal article" date="2009" name="PLoS Genet.">
        <title>Sequencing, mapping, and analysis of 27,455 maize full-length cDNAs.</title>
        <authorList>
            <person name="Soderlund C."/>
            <person name="Descour A."/>
            <person name="Kudrna D."/>
            <person name="Bomhoff M."/>
            <person name="Boyd L."/>
            <person name="Currie J."/>
            <person name="Angelova A."/>
            <person name="Collura K."/>
            <person name="Wissotski M."/>
            <person name="Ashley E."/>
            <person name="Morrow D."/>
            <person name="Fernandes J."/>
            <person name="Walbot V."/>
            <person name="Yu Y."/>
        </authorList>
    </citation>
    <scope>NUCLEOTIDE SEQUENCE</scope>
    <source>
        <strain evidence="2">B73</strain>
    </source>
</reference>
<organism evidence="2">
    <name type="scientific">Zea mays</name>
    <name type="common">Maize</name>
    <dbReference type="NCBI Taxonomy" id="4577"/>
    <lineage>
        <taxon>Eukaryota</taxon>
        <taxon>Viridiplantae</taxon>
        <taxon>Streptophyta</taxon>
        <taxon>Embryophyta</taxon>
        <taxon>Tracheophyta</taxon>
        <taxon>Spermatophyta</taxon>
        <taxon>Magnoliopsida</taxon>
        <taxon>Liliopsida</taxon>
        <taxon>Poales</taxon>
        <taxon>Poaceae</taxon>
        <taxon>PACMAD clade</taxon>
        <taxon>Panicoideae</taxon>
        <taxon>Andropogonodae</taxon>
        <taxon>Andropogoneae</taxon>
        <taxon>Tripsacinae</taxon>
        <taxon>Zea</taxon>
    </lineage>
</organism>
<sequence length="57" mass="5636">MATTTAPSGRRVGGCIVPRLAVRGLVAVGVSGAGMSGGLEGEEGGGIFQGRHSRQVQ</sequence>
<evidence type="ECO:0000313" key="2">
    <source>
        <dbReference type="EMBL" id="ACR34422.1"/>
    </source>
</evidence>
<reference evidence="2" key="2">
    <citation type="submission" date="2012-06" db="EMBL/GenBank/DDBJ databases">
        <authorList>
            <person name="Yu Y."/>
            <person name="Currie J."/>
            <person name="Lomeli R."/>
            <person name="Angelova A."/>
            <person name="Collura K."/>
            <person name="Wissotski M."/>
            <person name="Campos D."/>
            <person name="Kudrna D."/>
            <person name="Golser W."/>
            <person name="Ashely E."/>
            <person name="Descour A."/>
            <person name="Fernandes J."/>
            <person name="Soderlund C."/>
            <person name="Walbot V."/>
        </authorList>
    </citation>
    <scope>NUCLEOTIDE SEQUENCE</scope>
    <source>
        <strain evidence="2">B73</strain>
    </source>
</reference>
<feature type="compositionally biased region" description="Gly residues" evidence="1">
    <location>
        <begin position="36"/>
        <end position="48"/>
    </location>
</feature>